<keyword evidence="2" id="KW-1185">Reference proteome</keyword>
<dbReference type="Proteomes" id="UP001500547">
    <property type="component" value="Unassembled WGS sequence"/>
</dbReference>
<evidence type="ECO:0000313" key="2">
    <source>
        <dbReference type="Proteomes" id="UP001500547"/>
    </source>
</evidence>
<organism evidence="1 2">
    <name type="scientific">Viridibacterium curvum</name>
    <dbReference type="NCBI Taxonomy" id="1101404"/>
    <lineage>
        <taxon>Bacteria</taxon>
        <taxon>Pseudomonadati</taxon>
        <taxon>Pseudomonadota</taxon>
        <taxon>Betaproteobacteria</taxon>
        <taxon>Rhodocyclales</taxon>
        <taxon>Rhodocyclaceae</taxon>
        <taxon>Viridibacterium</taxon>
    </lineage>
</organism>
<comment type="caution">
    <text evidence="1">The sequence shown here is derived from an EMBL/GenBank/DDBJ whole genome shotgun (WGS) entry which is preliminary data.</text>
</comment>
<reference evidence="2" key="1">
    <citation type="journal article" date="2019" name="Int. J. Syst. Evol. Microbiol.">
        <title>The Global Catalogue of Microorganisms (GCM) 10K type strain sequencing project: providing services to taxonomists for standard genome sequencing and annotation.</title>
        <authorList>
            <consortium name="The Broad Institute Genomics Platform"/>
            <consortium name="The Broad Institute Genome Sequencing Center for Infectious Disease"/>
            <person name="Wu L."/>
            <person name="Ma J."/>
        </authorList>
    </citation>
    <scope>NUCLEOTIDE SEQUENCE [LARGE SCALE GENOMIC DNA]</scope>
    <source>
        <strain evidence="2">JCM 18715</strain>
    </source>
</reference>
<evidence type="ECO:0000313" key="1">
    <source>
        <dbReference type="EMBL" id="GAA5172252.1"/>
    </source>
</evidence>
<gene>
    <name evidence="1" type="ORF">GCM10025770_38130</name>
</gene>
<name>A0ABP9R762_9RHOO</name>
<sequence>MLALDVRRDDCGVGCVWWGGRRRGAGYWWRRREFCVLHCRHFCVQHEFGCVKRSVELQYQCVIDVQLGEQRFRCFFVHRDLCIIVLCNILGVLRIQFDAELLRKLHIPGGRLAQRRLVLEQPDSCQRGRFEIRPDRFCELAGR</sequence>
<protein>
    <submittedName>
        <fullName evidence="1">Uncharacterized protein</fullName>
    </submittedName>
</protein>
<accession>A0ABP9R762</accession>
<proteinExistence type="predicted"/>
<dbReference type="EMBL" id="BAABLD010000017">
    <property type="protein sequence ID" value="GAA5172252.1"/>
    <property type="molecule type" value="Genomic_DNA"/>
</dbReference>